<evidence type="ECO:0000256" key="2">
    <source>
        <dbReference type="ARBA" id="ARBA00022801"/>
    </source>
</evidence>
<dbReference type="InterPro" id="IPR013189">
    <property type="entry name" value="Glyco_hydro_32_C"/>
</dbReference>
<dbReference type="PANTHER" id="PTHR31953">
    <property type="entry name" value="BETA-FRUCTOFURANOSIDASE, INSOLUBLE ISOENZYME CWINV1-RELATED"/>
    <property type="match status" value="1"/>
</dbReference>
<keyword evidence="11" id="KW-1185">Reference proteome</keyword>
<dbReference type="SUPFAM" id="SSF49899">
    <property type="entry name" value="Concanavalin A-like lectins/glucanases"/>
    <property type="match status" value="2"/>
</dbReference>
<keyword evidence="6" id="KW-0472">Membrane</keyword>
<comment type="similarity">
    <text evidence="1">Belongs to the glycosyl hydrolase 32 family.</text>
</comment>
<dbReference type="SMART" id="SM00640">
    <property type="entry name" value="Glyco_32"/>
    <property type="match status" value="1"/>
</dbReference>
<evidence type="ECO:0000256" key="5">
    <source>
        <dbReference type="SAM" id="MobiDB-lite"/>
    </source>
</evidence>
<dbReference type="GO" id="GO:0005975">
    <property type="term" value="P:carbohydrate metabolic process"/>
    <property type="evidence" value="ECO:0007669"/>
    <property type="project" value="InterPro"/>
</dbReference>
<feature type="domain" description="Glycosyl hydrolase family 32 C-terminal" evidence="9">
    <location>
        <begin position="687"/>
        <end position="855"/>
    </location>
</feature>
<evidence type="ECO:0000256" key="3">
    <source>
        <dbReference type="ARBA" id="ARBA00023180"/>
    </source>
</evidence>
<dbReference type="Pfam" id="PF00251">
    <property type="entry name" value="Glyco_hydro_32N"/>
    <property type="match status" value="1"/>
</dbReference>
<keyword evidence="2" id="KW-0378">Hydrolase</keyword>
<evidence type="ECO:0000259" key="9">
    <source>
        <dbReference type="Pfam" id="PF08244"/>
    </source>
</evidence>
<feature type="region of interest" description="Disordered" evidence="5">
    <location>
        <begin position="66"/>
        <end position="85"/>
    </location>
</feature>
<evidence type="ECO:0000313" key="10">
    <source>
        <dbReference type="EMBL" id="MQM06194.1"/>
    </source>
</evidence>
<evidence type="ECO:0000256" key="1">
    <source>
        <dbReference type="ARBA" id="ARBA00009902"/>
    </source>
</evidence>
<feature type="signal peptide" evidence="7">
    <location>
        <begin position="1"/>
        <end position="29"/>
    </location>
</feature>
<keyword evidence="3" id="KW-0325">Glycoprotein</keyword>
<feature type="domain" description="Glycosyl hydrolase family 32 N-terminal" evidence="8">
    <location>
        <begin position="379"/>
        <end position="684"/>
    </location>
</feature>
<feature type="transmembrane region" description="Helical" evidence="6">
    <location>
        <begin position="290"/>
        <end position="310"/>
    </location>
</feature>
<evidence type="ECO:0000256" key="6">
    <source>
        <dbReference type="SAM" id="Phobius"/>
    </source>
</evidence>
<evidence type="ECO:0000313" key="11">
    <source>
        <dbReference type="Proteomes" id="UP000652761"/>
    </source>
</evidence>
<evidence type="ECO:0000259" key="8">
    <source>
        <dbReference type="Pfam" id="PF00251"/>
    </source>
</evidence>
<dbReference type="Gene3D" id="2.60.120.560">
    <property type="entry name" value="Exo-inulinase, domain 1"/>
    <property type="match status" value="2"/>
</dbReference>
<dbReference type="OrthoDB" id="202537at2759"/>
<sequence length="862" mass="96460">MGVSEVLQRWVLPMVLLLLVAGGNRTAYASHRVHTMYQNYEPAQVSQEHRTGYHFQPIKNWINGAFPLPSHPNSSPPSSHQEPNFLCSQEDKKAKKKQLTFPAAFVMVLQADVDVTFQITGLETAEHFDPSWTDPQALCEQKGADVGGAVGPFGLWVLASGDLRERTAVFFRVYKTHHKKHVVLMCHDSSRFVESTFGDSVWKPSFGGFVNANIGRTGKISLRSLVDASVVESFGAGGRTCITSRVYPVEAVGEGAHLFAFNNGDATVKKKEELIKQARPMGFSAVLRRWVPLVIMLLLLFLRMGGYRLVDASHRVLPELQNYEPGEVQGKHRTGYHFQPLKNWINGGSCRGLHFPHSPLPFQLRIQFILRSYKSKLAGPMYYNGFYHLFYQYNPKGVVWGNIVWAHSISTDLINWTPLEHAIYPSKPLDINGCWSGSATILPAGNGPAILYTGIDAENRQVQNVAFPKNLSDPYLREWDKPDYNPVIVPDAGINASAFRDPTTAWTTADGTWNVLVGGRRKHRGVAFLYRSPDFANWTKAARPLHSAPRTGMWECPDFFPVALGEKKGMDTSATGDGLKHVLKVSLDKTRYEYYTVGRYYPRRGRYVPEKTSADDHTGLRFDYGNFYASKTFFDPAKGRRVLWGWSNESDSKTSDVPKGWAGIQTIPRVVWLDESGEQLVQWPVEELEKLRGEKVEAHNVELKKGEHHEADVEATFEVPALDKAEQFDPSWRDPQVLCSQKGADVSGGVGPFGLWVLASADREERTAVFFRVFKKDDGKLVVLMSHDVDVTNSPTVVNMFEQVDTSVVESFGAGGKTCITSHVYPLQAVGDGAHLYAFNNGEATVNVLQLEMWSMKKPKMN</sequence>
<keyword evidence="7" id="KW-0732">Signal</keyword>
<evidence type="ECO:0000256" key="7">
    <source>
        <dbReference type="SAM" id="SignalP"/>
    </source>
</evidence>
<dbReference type="GO" id="GO:0004553">
    <property type="term" value="F:hydrolase activity, hydrolyzing O-glycosyl compounds"/>
    <property type="evidence" value="ECO:0007669"/>
    <property type="project" value="InterPro"/>
</dbReference>
<dbReference type="CDD" id="cd18624">
    <property type="entry name" value="GH32_Fruct1-like"/>
    <property type="match status" value="1"/>
</dbReference>
<dbReference type="Proteomes" id="UP000652761">
    <property type="component" value="Unassembled WGS sequence"/>
</dbReference>
<gene>
    <name evidence="10" type="ORF">Taro_039019</name>
</gene>
<feature type="domain" description="Glycosyl hydrolase family 32 C-terminal" evidence="9">
    <location>
        <begin position="106"/>
        <end position="269"/>
    </location>
</feature>
<keyword evidence="6" id="KW-0812">Transmembrane</keyword>
<dbReference type="AlphaFoldDB" id="A0A843WQB2"/>
<dbReference type="EMBL" id="NMUH01003563">
    <property type="protein sequence ID" value="MQM06194.1"/>
    <property type="molecule type" value="Genomic_DNA"/>
</dbReference>
<keyword evidence="4" id="KW-0326">Glycosidase</keyword>
<dbReference type="Gene3D" id="2.115.10.20">
    <property type="entry name" value="Glycosyl hydrolase domain, family 43"/>
    <property type="match status" value="1"/>
</dbReference>
<dbReference type="FunFam" id="2.115.10.20:FF:000001">
    <property type="entry name" value="Beta-fructofuranosidase, insoluble isoenzyme CWINV1"/>
    <property type="match status" value="1"/>
</dbReference>
<dbReference type="Pfam" id="PF08244">
    <property type="entry name" value="Glyco_hydro_32C"/>
    <property type="match status" value="2"/>
</dbReference>
<feature type="compositionally biased region" description="Low complexity" evidence="5">
    <location>
        <begin position="67"/>
        <end position="79"/>
    </location>
</feature>
<dbReference type="InterPro" id="IPR001362">
    <property type="entry name" value="Glyco_hydro_32"/>
</dbReference>
<dbReference type="InterPro" id="IPR050551">
    <property type="entry name" value="Fructan_Metab_Enzymes"/>
</dbReference>
<keyword evidence="6" id="KW-1133">Transmembrane helix</keyword>
<dbReference type="InterPro" id="IPR013148">
    <property type="entry name" value="Glyco_hydro_32_N"/>
</dbReference>
<comment type="caution">
    <text evidence="10">The sequence shown here is derived from an EMBL/GenBank/DDBJ whole genome shotgun (WGS) entry which is preliminary data.</text>
</comment>
<dbReference type="InterPro" id="IPR013320">
    <property type="entry name" value="ConA-like_dom_sf"/>
</dbReference>
<protein>
    <submittedName>
        <fullName evidence="10">Uncharacterized protein</fullName>
    </submittedName>
</protein>
<evidence type="ECO:0000256" key="4">
    <source>
        <dbReference type="ARBA" id="ARBA00023295"/>
    </source>
</evidence>
<proteinExistence type="inferred from homology"/>
<feature type="chain" id="PRO_5032372649" evidence="7">
    <location>
        <begin position="30"/>
        <end position="862"/>
    </location>
</feature>
<dbReference type="InterPro" id="IPR023296">
    <property type="entry name" value="Glyco_hydro_beta-prop_sf"/>
</dbReference>
<dbReference type="SUPFAM" id="SSF75005">
    <property type="entry name" value="Arabinanase/levansucrase/invertase"/>
    <property type="match status" value="1"/>
</dbReference>
<reference evidence="10" key="1">
    <citation type="submission" date="2017-07" db="EMBL/GenBank/DDBJ databases">
        <title>Taro Niue Genome Assembly and Annotation.</title>
        <authorList>
            <person name="Atibalentja N."/>
            <person name="Keating K."/>
            <person name="Fields C.J."/>
        </authorList>
    </citation>
    <scope>NUCLEOTIDE SEQUENCE</scope>
    <source>
        <strain evidence="10">Niue_2</strain>
        <tissue evidence="10">Leaf</tissue>
    </source>
</reference>
<organism evidence="10 11">
    <name type="scientific">Colocasia esculenta</name>
    <name type="common">Wild taro</name>
    <name type="synonym">Arum esculentum</name>
    <dbReference type="NCBI Taxonomy" id="4460"/>
    <lineage>
        <taxon>Eukaryota</taxon>
        <taxon>Viridiplantae</taxon>
        <taxon>Streptophyta</taxon>
        <taxon>Embryophyta</taxon>
        <taxon>Tracheophyta</taxon>
        <taxon>Spermatophyta</taxon>
        <taxon>Magnoliopsida</taxon>
        <taxon>Liliopsida</taxon>
        <taxon>Araceae</taxon>
        <taxon>Aroideae</taxon>
        <taxon>Colocasieae</taxon>
        <taxon>Colocasia</taxon>
    </lineage>
</organism>
<accession>A0A843WQB2</accession>
<name>A0A843WQB2_COLES</name>